<keyword evidence="3" id="KW-0106">Calcium</keyword>
<dbReference type="InterPro" id="IPR018247">
    <property type="entry name" value="EF_Hand_1_Ca_BS"/>
</dbReference>
<evidence type="ECO:0000313" key="6">
    <source>
        <dbReference type="Proteomes" id="UP001431209"/>
    </source>
</evidence>
<keyword evidence="1" id="KW-0479">Metal-binding</keyword>
<dbReference type="Proteomes" id="UP001431209">
    <property type="component" value="Unassembled WGS sequence"/>
</dbReference>
<evidence type="ECO:0000256" key="1">
    <source>
        <dbReference type="ARBA" id="ARBA00022723"/>
    </source>
</evidence>
<dbReference type="PANTHER" id="PTHR45942">
    <property type="entry name" value="PROTEIN PHOSPATASE 3 REGULATORY SUBUNIT B ALPHA ISOFORM TYPE 1"/>
    <property type="match status" value="1"/>
</dbReference>
<dbReference type="SUPFAM" id="SSF47473">
    <property type="entry name" value="EF-hand"/>
    <property type="match status" value="1"/>
</dbReference>
<sequence length="165" mass="18924">MSATRLLSHTNASNKAIMRSVFRSHHEGDDIVDKEGLRSVLKEISSRVQEEINTSDKSIKSLMLLMDSDNNGTVDFEEFFKWWSKLIKNDVKKVGGVVDEISTLYENYISYDKDGKGYLNHDQFKMLWEDMGNDPCFAAEAINYVDANHDNQISFQELCIAFNII</sequence>
<evidence type="ECO:0000256" key="3">
    <source>
        <dbReference type="ARBA" id="ARBA00022837"/>
    </source>
</evidence>
<name>A0AAW2ZKB3_9EUKA</name>
<reference evidence="5 6" key="1">
    <citation type="submission" date="2024-03" db="EMBL/GenBank/DDBJ databases">
        <title>The Acrasis kona genome and developmental transcriptomes reveal deep origins of eukaryotic multicellular pathways.</title>
        <authorList>
            <person name="Sheikh S."/>
            <person name="Fu C.-J."/>
            <person name="Brown M.W."/>
            <person name="Baldauf S.L."/>
        </authorList>
    </citation>
    <scope>NUCLEOTIDE SEQUENCE [LARGE SCALE GENOMIC DNA]</scope>
    <source>
        <strain evidence="5 6">ATCC MYA-3509</strain>
    </source>
</reference>
<feature type="domain" description="EF-hand" evidence="4">
    <location>
        <begin position="140"/>
        <end position="165"/>
    </location>
</feature>
<organism evidence="5 6">
    <name type="scientific">Acrasis kona</name>
    <dbReference type="NCBI Taxonomy" id="1008807"/>
    <lineage>
        <taxon>Eukaryota</taxon>
        <taxon>Discoba</taxon>
        <taxon>Heterolobosea</taxon>
        <taxon>Tetramitia</taxon>
        <taxon>Eutetramitia</taxon>
        <taxon>Acrasidae</taxon>
        <taxon>Acrasis</taxon>
    </lineage>
</organism>
<dbReference type="Gene3D" id="1.10.238.10">
    <property type="entry name" value="EF-hand"/>
    <property type="match status" value="2"/>
</dbReference>
<gene>
    <name evidence="5" type="ORF">AKO1_009046</name>
</gene>
<dbReference type="GO" id="GO:0005509">
    <property type="term" value="F:calcium ion binding"/>
    <property type="evidence" value="ECO:0007669"/>
    <property type="project" value="InterPro"/>
</dbReference>
<keyword evidence="6" id="KW-1185">Reference proteome</keyword>
<protein>
    <submittedName>
        <fullName evidence="5">Calmodulin</fullName>
    </submittedName>
</protein>
<proteinExistence type="predicted"/>
<comment type="caution">
    <text evidence="5">The sequence shown here is derived from an EMBL/GenBank/DDBJ whole genome shotgun (WGS) entry which is preliminary data.</text>
</comment>
<accession>A0AAW2ZKB3</accession>
<feature type="domain" description="EF-hand" evidence="4">
    <location>
        <begin position="54"/>
        <end position="89"/>
    </location>
</feature>
<dbReference type="PROSITE" id="PS00018">
    <property type="entry name" value="EF_HAND_1"/>
    <property type="match status" value="2"/>
</dbReference>
<dbReference type="EMBL" id="JAOPGA020001514">
    <property type="protein sequence ID" value="KAL0489082.1"/>
    <property type="molecule type" value="Genomic_DNA"/>
</dbReference>
<dbReference type="SMART" id="SM00054">
    <property type="entry name" value="EFh"/>
    <property type="match status" value="3"/>
</dbReference>
<evidence type="ECO:0000256" key="2">
    <source>
        <dbReference type="ARBA" id="ARBA00022737"/>
    </source>
</evidence>
<dbReference type="InterPro" id="IPR002048">
    <property type="entry name" value="EF_hand_dom"/>
</dbReference>
<dbReference type="AlphaFoldDB" id="A0AAW2ZKB3"/>
<evidence type="ECO:0000259" key="4">
    <source>
        <dbReference type="PROSITE" id="PS50222"/>
    </source>
</evidence>
<keyword evidence="2" id="KW-0677">Repeat</keyword>
<dbReference type="InterPro" id="IPR011992">
    <property type="entry name" value="EF-hand-dom_pair"/>
</dbReference>
<evidence type="ECO:0000313" key="5">
    <source>
        <dbReference type="EMBL" id="KAL0489082.1"/>
    </source>
</evidence>
<dbReference type="Pfam" id="PF13499">
    <property type="entry name" value="EF-hand_7"/>
    <property type="match status" value="2"/>
</dbReference>
<dbReference type="PROSITE" id="PS50222">
    <property type="entry name" value="EF_HAND_2"/>
    <property type="match status" value="3"/>
</dbReference>
<feature type="domain" description="EF-hand" evidence="4">
    <location>
        <begin position="99"/>
        <end position="134"/>
    </location>
</feature>